<comment type="catalytic activity">
    <reaction evidence="13">
        <text>4,8-dimethylnonanoyl-CoA + (R)-carnitine = O-4,8-dimethylnonanoyl-(R)-carnitine + CoA</text>
        <dbReference type="Rhea" id="RHEA:44860"/>
        <dbReference type="ChEBI" id="CHEBI:16347"/>
        <dbReference type="ChEBI" id="CHEBI:57287"/>
        <dbReference type="ChEBI" id="CHEBI:77061"/>
        <dbReference type="ChEBI" id="CHEBI:84654"/>
    </reaction>
</comment>
<protein>
    <recommendedName>
        <fullName evidence="4 14">NADH dehydrogenase [ubiquinone] iron-sulfur protein 4, mitochondrial</fullName>
    </recommendedName>
</protein>
<evidence type="ECO:0000256" key="5">
    <source>
        <dbReference type="ARBA" id="ARBA00022448"/>
    </source>
</evidence>
<dbReference type="AlphaFoldDB" id="A0A8S3Q3B8"/>
<dbReference type="FunFam" id="3.30.160.190:FF:000001">
    <property type="entry name" value="NADH-ubiquinone oxidoreductase 21 kDa subunit mitochondrial"/>
    <property type="match status" value="1"/>
</dbReference>
<gene>
    <name evidence="16" type="ORF">MEDL_4373</name>
</gene>
<keyword evidence="9 14" id="KW-0249">Electron transport</keyword>
<dbReference type="InterPro" id="IPR000542">
    <property type="entry name" value="Carn_acyl_trans"/>
</dbReference>
<evidence type="ECO:0000259" key="15">
    <source>
        <dbReference type="Pfam" id="PF00755"/>
    </source>
</evidence>
<dbReference type="OrthoDB" id="3089at2759"/>
<feature type="domain" description="Choline/carnitine acyltransferase" evidence="15">
    <location>
        <begin position="39"/>
        <end position="99"/>
    </location>
</feature>
<dbReference type="SUPFAM" id="SSF52777">
    <property type="entry name" value="CoA-dependent acyltransferases"/>
    <property type="match status" value="1"/>
</dbReference>
<evidence type="ECO:0000256" key="4">
    <source>
        <dbReference type="ARBA" id="ARBA00015796"/>
    </source>
</evidence>
<dbReference type="EMBL" id="CAJPWZ010000282">
    <property type="protein sequence ID" value="CAG2188969.1"/>
    <property type="molecule type" value="Genomic_DNA"/>
</dbReference>
<sequence>MHRVVRSSVLKNIIGKQQKMKPTKVIGRMFAQQESLPKLPVPALDATLQKYLRTVRPLVSDEDFEQTKKYVEEFRKDSGPKLQKFLEERATKEVNWTSEKNEVIVDEKPDLAVLSGVPEEQIKTRQVRIFLPAKNAMQSGTYSQRRWKIEFDTQERWENPLMGWTSTGDPLSNLNCTFLTPEDAIAFVEKNGRSFKDF</sequence>
<accession>A0A8S3Q3B8</accession>
<evidence type="ECO:0000256" key="12">
    <source>
        <dbReference type="ARBA" id="ARBA00023315"/>
    </source>
</evidence>
<evidence type="ECO:0000256" key="11">
    <source>
        <dbReference type="ARBA" id="ARBA00023136"/>
    </source>
</evidence>
<keyword evidence="6 14" id="KW-0679">Respiratory chain</keyword>
<evidence type="ECO:0000256" key="13">
    <source>
        <dbReference type="ARBA" id="ARBA00048999"/>
    </source>
</evidence>
<dbReference type="InterPro" id="IPR038532">
    <property type="entry name" value="NDUFS4-like_sf"/>
</dbReference>
<keyword evidence="8 14" id="KW-0809">Transit peptide</keyword>
<comment type="similarity">
    <text evidence="3 14">Belongs to the complex I NDUFS4 subunit family.</text>
</comment>
<proteinExistence type="inferred from homology"/>
<dbReference type="GO" id="GO:0005743">
    <property type="term" value="C:mitochondrial inner membrane"/>
    <property type="evidence" value="ECO:0007669"/>
    <property type="project" value="UniProtKB-SubCell"/>
</dbReference>
<evidence type="ECO:0000256" key="9">
    <source>
        <dbReference type="ARBA" id="ARBA00022982"/>
    </source>
</evidence>
<dbReference type="PANTHER" id="PTHR12219:SF8">
    <property type="entry name" value="NADH DEHYDROGENASE [UBIQUINONE] IRON-SULFUR PROTEIN 4, MITOCHONDRIAL"/>
    <property type="match status" value="1"/>
</dbReference>
<evidence type="ECO:0000256" key="3">
    <source>
        <dbReference type="ARBA" id="ARBA00005882"/>
    </source>
</evidence>
<keyword evidence="12" id="KW-0808">Transferase</keyword>
<keyword evidence="17" id="KW-1185">Reference proteome</keyword>
<dbReference type="PANTHER" id="PTHR12219">
    <property type="entry name" value="NADH-UBIQUINONE OXIDOREDUCTASE"/>
    <property type="match status" value="1"/>
</dbReference>
<keyword evidence="7 14" id="KW-0999">Mitochondrion inner membrane</keyword>
<keyword evidence="12" id="KW-0012">Acyltransferase</keyword>
<comment type="subcellular location">
    <subcellularLocation>
        <location evidence="14">Mitochondrion inner membrane</location>
        <topology evidence="14">Peripheral membrane protein</topology>
        <orientation evidence="14">Matrix side</orientation>
    </subcellularLocation>
</comment>
<dbReference type="Gene3D" id="3.30.160.190">
    <property type="entry name" value="atu1810 like domain"/>
    <property type="match status" value="1"/>
</dbReference>
<dbReference type="InterPro" id="IPR006885">
    <property type="entry name" value="NADH_UbQ_FeS_4_mit-like"/>
</dbReference>
<dbReference type="Gene3D" id="1.10.275.20">
    <property type="entry name" value="Choline/Carnitine o-acyltransferase"/>
    <property type="match status" value="1"/>
</dbReference>
<dbReference type="Pfam" id="PF00755">
    <property type="entry name" value="Carn_acyltransf"/>
    <property type="match status" value="1"/>
</dbReference>
<keyword evidence="11 14" id="KW-0472">Membrane</keyword>
<evidence type="ECO:0000256" key="10">
    <source>
        <dbReference type="ARBA" id="ARBA00023128"/>
    </source>
</evidence>
<keyword evidence="10 14" id="KW-0496">Mitochondrion</keyword>
<organism evidence="16 17">
    <name type="scientific">Mytilus edulis</name>
    <name type="common">Blue mussel</name>
    <dbReference type="NCBI Taxonomy" id="6550"/>
    <lineage>
        <taxon>Eukaryota</taxon>
        <taxon>Metazoa</taxon>
        <taxon>Spiralia</taxon>
        <taxon>Lophotrochozoa</taxon>
        <taxon>Mollusca</taxon>
        <taxon>Bivalvia</taxon>
        <taxon>Autobranchia</taxon>
        <taxon>Pteriomorphia</taxon>
        <taxon>Mytilida</taxon>
        <taxon>Mytiloidea</taxon>
        <taxon>Mytilidae</taxon>
        <taxon>Mytilinae</taxon>
        <taxon>Mytilus</taxon>
    </lineage>
</organism>
<comment type="function">
    <text evidence="1 14">Accessory subunit of the mitochondrial membrane respiratory chain NADH dehydrogenase (Complex I), that is believed not to be involved in catalysis. Complex I functions in the transfer of electrons from NADH to the respiratory chain. The immediate electron acceptor for the enzyme is believed to be ubiquinone.</text>
</comment>
<dbReference type="GO" id="GO:0022900">
    <property type="term" value="P:electron transport chain"/>
    <property type="evidence" value="ECO:0007669"/>
    <property type="project" value="InterPro"/>
</dbReference>
<comment type="caution">
    <text evidence="16">The sequence shown here is derived from an EMBL/GenBank/DDBJ whole genome shotgun (WGS) entry which is preliminary data.</text>
</comment>
<dbReference type="GO" id="GO:0016747">
    <property type="term" value="F:acyltransferase activity, transferring groups other than amino-acyl groups"/>
    <property type="evidence" value="ECO:0007669"/>
    <property type="project" value="UniProtKB-ARBA"/>
</dbReference>
<dbReference type="InterPro" id="IPR042572">
    <property type="entry name" value="Carn_acyl_trans_N"/>
</dbReference>
<evidence type="ECO:0000256" key="8">
    <source>
        <dbReference type="ARBA" id="ARBA00022946"/>
    </source>
</evidence>
<dbReference type="Pfam" id="PF04800">
    <property type="entry name" value="NDUS4"/>
    <property type="match status" value="1"/>
</dbReference>
<dbReference type="Proteomes" id="UP000683360">
    <property type="component" value="Unassembled WGS sequence"/>
</dbReference>
<evidence type="ECO:0000256" key="6">
    <source>
        <dbReference type="ARBA" id="ARBA00022660"/>
    </source>
</evidence>
<evidence type="ECO:0000313" key="17">
    <source>
        <dbReference type="Proteomes" id="UP000683360"/>
    </source>
</evidence>
<keyword evidence="5 14" id="KW-0813">Transport</keyword>
<evidence type="ECO:0000256" key="1">
    <source>
        <dbReference type="ARBA" id="ARBA00003195"/>
    </source>
</evidence>
<evidence type="ECO:0000256" key="2">
    <source>
        <dbReference type="ARBA" id="ARBA00005005"/>
    </source>
</evidence>
<dbReference type="PROSITE" id="PS00439">
    <property type="entry name" value="ACYLTRANSF_C_1"/>
    <property type="match status" value="1"/>
</dbReference>
<reference evidence="16" key="1">
    <citation type="submission" date="2021-03" db="EMBL/GenBank/DDBJ databases">
        <authorList>
            <person name="Bekaert M."/>
        </authorList>
    </citation>
    <scope>NUCLEOTIDE SEQUENCE</scope>
</reference>
<name>A0A8S3Q3B8_MYTED</name>
<dbReference type="InterPro" id="IPR039551">
    <property type="entry name" value="Cho/carn_acyl_trans"/>
</dbReference>
<evidence type="ECO:0000313" key="16">
    <source>
        <dbReference type="EMBL" id="CAG2188969.1"/>
    </source>
</evidence>
<comment type="pathway">
    <text evidence="2">Lipid metabolism; fatty acid beta-oxidation.</text>
</comment>
<evidence type="ECO:0000256" key="14">
    <source>
        <dbReference type="RuleBase" id="RU367010"/>
    </source>
</evidence>
<evidence type="ECO:0000256" key="7">
    <source>
        <dbReference type="ARBA" id="ARBA00022792"/>
    </source>
</evidence>